<dbReference type="Gene3D" id="1.10.8.60">
    <property type="match status" value="1"/>
</dbReference>
<dbReference type="AlphaFoldDB" id="A0A6L6YGV1"/>
<dbReference type="NCBIfam" id="NF005942">
    <property type="entry name" value="PRK07994.1"/>
    <property type="match status" value="1"/>
</dbReference>
<dbReference type="FunFam" id="1.20.272.10:FF:000003">
    <property type="entry name" value="DNA polymerase III subunit gamma/tau"/>
    <property type="match status" value="1"/>
</dbReference>
<accession>A0A6L6YGV1</accession>
<feature type="domain" description="AAA+ ATPase" evidence="13">
    <location>
        <begin position="37"/>
        <end position="183"/>
    </location>
</feature>
<dbReference type="Gene3D" id="3.30.300.150">
    <property type="entry name" value="DNA polymerase III, tau subunit, domain V"/>
    <property type="match status" value="1"/>
</dbReference>
<evidence type="ECO:0000256" key="9">
    <source>
        <dbReference type="ARBA" id="ARBA00022932"/>
    </source>
</evidence>
<keyword evidence="15" id="KW-1185">Reference proteome</keyword>
<dbReference type="EC" id="2.7.7.7" evidence="11"/>
<dbReference type="Gene3D" id="1.20.272.10">
    <property type="match status" value="1"/>
</dbReference>
<sequence>MSYQVLARKWRPHDFSSLLGQDHVVRALTHALTENRLHHAYLFTGTRGVGKTTISRILAKCLNCVGEDGKGGITAEPCGKCEACRAIDEDRFVDYIEMDAASTRGIDDMVSLLERAKYVPTSGRFKVYMIDEVHQLTSAAFNAMLKTLEEPPEYVKFILATTDPQKVPVTVLSRCLQFNLKSLSPQLISDHMAELLVKEGVSFEKPALRLLANGARGSMRDGLSLLDQAIAYSAGNLTLDSVREMLGTVDSTTLVRLLGALANHDAKSIMAVADEIGARSLSYNQAMKDLAVLLHQIAMAQQLPDTLNPEEPDAADLAKLAQAFSPSEVQLFYQIAIHGRNEMHLAPDEYAGFTMAILRMLAFAPFEGNKVPAIPAPITEKQAAAAPLPKSEPAKAEPPAKTNVQPAAAESAVSPVVSDPKPQKAEAPASMIPQGDLPPWDMSEKREVVYVEGILAARAPAQKKAAVKEASAPDATDKRVAAVPAPAAPAAVPNESDWGNDDGAAWTPTDSDLNYDDLVAADPVGSSPFPFDDVSAPDFPPAMDDISFSDVPSALKSLPRRAREEEKREVIPEEPIQMNPWLEAAEAIQLEDSAQPLVTSAELVSFENNHMELKVDLEKLTDRNMVDKLTAKLRERFGDSFTLSVSVARSSGQNLRMLWAQKLRDEKRAAFASVKNEPLVKKAQELFGFQATADDLELLDENGQVRKN</sequence>
<dbReference type="FunFam" id="1.10.8.60:FF:000013">
    <property type="entry name" value="DNA polymerase III subunit gamma/tau"/>
    <property type="match status" value="1"/>
</dbReference>
<evidence type="ECO:0000259" key="13">
    <source>
        <dbReference type="SMART" id="SM00382"/>
    </source>
</evidence>
<evidence type="ECO:0000256" key="6">
    <source>
        <dbReference type="ARBA" id="ARBA00022741"/>
    </source>
</evidence>
<evidence type="ECO:0000256" key="3">
    <source>
        <dbReference type="ARBA" id="ARBA00022695"/>
    </source>
</evidence>
<evidence type="ECO:0000256" key="12">
    <source>
        <dbReference type="SAM" id="MobiDB-lite"/>
    </source>
</evidence>
<dbReference type="Proteomes" id="UP000472580">
    <property type="component" value="Unassembled WGS sequence"/>
</dbReference>
<dbReference type="InterPro" id="IPR003593">
    <property type="entry name" value="AAA+_ATPase"/>
</dbReference>
<evidence type="ECO:0000256" key="1">
    <source>
        <dbReference type="ARBA" id="ARBA00006360"/>
    </source>
</evidence>
<keyword evidence="9 11" id="KW-0239">DNA-directed DNA polymerase</keyword>
<gene>
    <name evidence="11" type="primary">dnaX</name>
    <name evidence="14" type="ORF">E5987_02110</name>
</gene>
<feature type="compositionally biased region" description="Low complexity" evidence="12">
    <location>
        <begin position="383"/>
        <end position="420"/>
    </location>
</feature>
<feature type="region of interest" description="Disordered" evidence="12">
    <location>
        <begin position="382"/>
        <end position="439"/>
    </location>
</feature>
<dbReference type="InterPro" id="IPR050238">
    <property type="entry name" value="DNA_Rep/Repair_Clamp_Loader"/>
</dbReference>
<dbReference type="GO" id="GO:0003887">
    <property type="term" value="F:DNA-directed DNA polymerase activity"/>
    <property type="evidence" value="ECO:0007669"/>
    <property type="project" value="UniProtKB-KW"/>
</dbReference>
<dbReference type="InterPro" id="IPR008921">
    <property type="entry name" value="DNA_pol3_clamp-load_cplx_C"/>
</dbReference>
<evidence type="ECO:0000256" key="4">
    <source>
        <dbReference type="ARBA" id="ARBA00022705"/>
    </source>
</evidence>
<keyword evidence="3 11" id="KW-0548">Nucleotidyltransferase</keyword>
<dbReference type="InterPro" id="IPR022754">
    <property type="entry name" value="DNA_pol_III_gamma-3"/>
</dbReference>
<dbReference type="FunFam" id="3.40.50.300:FF:000014">
    <property type="entry name" value="DNA polymerase III subunit gamma/tau"/>
    <property type="match status" value="1"/>
</dbReference>
<comment type="caution">
    <text evidence="14">The sequence shown here is derived from an EMBL/GenBank/DDBJ whole genome shotgun (WGS) entry which is preliminary data.</text>
</comment>
<dbReference type="InterPro" id="IPR045085">
    <property type="entry name" value="HLD_clamp_pol_III_gamma_tau"/>
</dbReference>
<dbReference type="Gene3D" id="3.40.50.300">
    <property type="entry name" value="P-loop containing nucleotide triphosphate hydrolases"/>
    <property type="match status" value="1"/>
</dbReference>
<dbReference type="InterPro" id="IPR038249">
    <property type="entry name" value="PolIII_tau_V_sf"/>
</dbReference>
<protein>
    <recommendedName>
        <fullName evidence="11">DNA polymerase III subunit gamma/tau</fullName>
        <ecNumber evidence="11">2.7.7.7</ecNumber>
    </recommendedName>
</protein>
<evidence type="ECO:0000256" key="8">
    <source>
        <dbReference type="ARBA" id="ARBA00022840"/>
    </source>
</evidence>
<dbReference type="Pfam" id="PF22608">
    <property type="entry name" value="DNAX_ATPase_lid"/>
    <property type="match status" value="1"/>
</dbReference>
<dbReference type="SMART" id="SM00382">
    <property type="entry name" value="AAA"/>
    <property type="match status" value="1"/>
</dbReference>
<dbReference type="OrthoDB" id="9810148at2"/>
<comment type="similarity">
    <text evidence="1 11">Belongs to the DnaX/STICHEL family.</text>
</comment>
<dbReference type="EMBL" id="WSRP01000004">
    <property type="protein sequence ID" value="MVX56003.1"/>
    <property type="molecule type" value="Genomic_DNA"/>
</dbReference>
<dbReference type="GO" id="GO:0005524">
    <property type="term" value="F:ATP binding"/>
    <property type="evidence" value="ECO:0007669"/>
    <property type="project" value="UniProtKB-KW"/>
</dbReference>
<comment type="function">
    <text evidence="11">DNA polymerase III is a complex, multichain enzyme responsible for most of the replicative synthesis in bacteria. This DNA polymerase also exhibits 3' to 5' exonuclease activity.</text>
</comment>
<evidence type="ECO:0000256" key="2">
    <source>
        <dbReference type="ARBA" id="ARBA00022679"/>
    </source>
</evidence>
<evidence type="ECO:0000256" key="7">
    <source>
        <dbReference type="ARBA" id="ARBA00022833"/>
    </source>
</evidence>
<dbReference type="RefSeq" id="WP_160334439.1">
    <property type="nucleotide sequence ID" value="NZ_CALPCV010000002.1"/>
</dbReference>
<dbReference type="CDD" id="cd18137">
    <property type="entry name" value="HLD_clamp_pol_III_gamma_tau"/>
    <property type="match status" value="1"/>
</dbReference>
<dbReference type="PANTHER" id="PTHR11669:SF0">
    <property type="entry name" value="PROTEIN STICHEL-LIKE 2"/>
    <property type="match status" value="1"/>
</dbReference>
<dbReference type="GO" id="GO:0046872">
    <property type="term" value="F:metal ion binding"/>
    <property type="evidence" value="ECO:0007669"/>
    <property type="project" value="UniProtKB-KW"/>
</dbReference>
<keyword evidence="6 11" id="KW-0547">Nucleotide-binding</keyword>
<dbReference type="GO" id="GO:0006261">
    <property type="term" value="P:DNA-templated DNA replication"/>
    <property type="evidence" value="ECO:0007669"/>
    <property type="project" value="TreeGrafter"/>
</dbReference>
<proteinExistence type="inferred from homology"/>
<dbReference type="Pfam" id="PF13177">
    <property type="entry name" value="DNA_pol3_delta2"/>
    <property type="match status" value="1"/>
</dbReference>
<evidence type="ECO:0000313" key="15">
    <source>
        <dbReference type="Proteomes" id="UP000472580"/>
    </source>
</evidence>
<evidence type="ECO:0000256" key="10">
    <source>
        <dbReference type="ARBA" id="ARBA00049244"/>
    </source>
</evidence>
<reference evidence="14 15" key="1">
    <citation type="submission" date="2019-12" db="EMBL/GenBank/DDBJ databases">
        <title>Microbes associate with the intestines of laboratory mice.</title>
        <authorList>
            <person name="Navarre W."/>
            <person name="Wong E."/>
        </authorList>
    </citation>
    <scope>NUCLEOTIDE SEQUENCE [LARGE SCALE GENOMIC DNA]</scope>
    <source>
        <strain evidence="14 15">NM82_D38</strain>
    </source>
</reference>
<dbReference type="PANTHER" id="PTHR11669">
    <property type="entry name" value="REPLICATION FACTOR C / DNA POLYMERASE III GAMMA-TAU SUBUNIT"/>
    <property type="match status" value="1"/>
</dbReference>
<name>A0A6L6YGV1_9BURK</name>
<comment type="catalytic activity">
    <reaction evidence="10 11">
        <text>DNA(n) + a 2'-deoxyribonucleoside 5'-triphosphate = DNA(n+1) + diphosphate</text>
        <dbReference type="Rhea" id="RHEA:22508"/>
        <dbReference type="Rhea" id="RHEA-COMP:17339"/>
        <dbReference type="Rhea" id="RHEA-COMP:17340"/>
        <dbReference type="ChEBI" id="CHEBI:33019"/>
        <dbReference type="ChEBI" id="CHEBI:61560"/>
        <dbReference type="ChEBI" id="CHEBI:173112"/>
        <dbReference type="EC" id="2.7.7.7"/>
    </reaction>
</comment>
<dbReference type="NCBIfam" id="TIGR02397">
    <property type="entry name" value="dnaX_nterm"/>
    <property type="match status" value="1"/>
</dbReference>
<evidence type="ECO:0000313" key="14">
    <source>
        <dbReference type="EMBL" id="MVX56003.1"/>
    </source>
</evidence>
<comment type="subunit">
    <text evidence="11">DNA polymerase III contains a core (composed of alpha, epsilon and theta chains) that associates with a tau subunit. This core dimerizes to form the POLIII' complex. PolIII' associates with the gamma complex (composed of gamma, delta, delta', psi and chi chains) and with the beta chain to form the complete DNA polymerase III complex.</text>
</comment>
<feature type="region of interest" description="Disordered" evidence="12">
    <location>
        <begin position="488"/>
        <end position="510"/>
    </location>
</feature>
<dbReference type="SUPFAM" id="SSF48019">
    <property type="entry name" value="post-AAA+ oligomerization domain-like"/>
    <property type="match status" value="1"/>
</dbReference>
<dbReference type="GO" id="GO:0003677">
    <property type="term" value="F:DNA binding"/>
    <property type="evidence" value="ECO:0007669"/>
    <property type="project" value="InterPro"/>
</dbReference>
<dbReference type="InterPro" id="IPR012763">
    <property type="entry name" value="DNA_pol_III_sug/sutau_N"/>
</dbReference>
<keyword evidence="2 11" id="KW-0808">Transferase</keyword>
<dbReference type="Pfam" id="PF12169">
    <property type="entry name" value="DNA_pol3_gamma3"/>
    <property type="match status" value="1"/>
</dbReference>
<dbReference type="CDD" id="cd00009">
    <property type="entry name" value="AAA"/>
    <property type="match status" value="1"/>
</dbReference>
<keyword evidence="7" id="KW-0862">Zinc</keyword>
<dbReference type="GO" id="GO:0009360">
    <property type="term" value="C:DNA polymerase III complex"/>
    <property type="evidence" value="ECO:0007669"/>
    <property type="project" value="InterPro"/>
</dbReference>
<dbReference type="SUPFAM" id="SSF52540">
    <property type="entry name" value="P-loop containing nucleoside triphosphate hydrolases"/>
    <property type="match status" value="1"/>
</dbReference>
<evidence type="ECO:0000256" key="5">
    <source>
        <dbReference type="ARBA" id="ARBA00022723"/>
    </source>
</evidence>
<keyword evidence="4 11" id="KW-0235">DNA replication</keyword>
<organism evidence="14 15">
    <name type="scientific">Parasutterella muris</name>
    <dbReference type="NCBI Taxonomy" id="2565572"/>
    <lineage>
        <taxon>Bacteria</taxon>
        <taxon>Pseudomonadati</taxon>
        <taxon>Pseudomonadota</taxon>
        <taxon>Betaproteobacteria</taxon>
        <taxon>Burkholderiales</taxon>
        <taxon>Sutterellaceae</taxon>
        <taxon>Parasutterella</taxon>
    </lineage>
</organism>
<keyword evidence="8 11" id="KW-0067">ATP-binding</keyword>
<keyword evidence="5" id="KW-0479">Metal-binding</keyword>
<evidence type="ECO:0000256" key="11">
    <source>
        <dbReference type="RuleBase" id="RU364063"/>
    </source>
</evidence>
<dbReference type="InterPro" id="IPR027417">
    <property type="entry name" value="P-loop_NTPase"/>
</dbReference>